<dbReference type="InterPro" id="IPR004240">
    <property type="entry name" value="EMP70"/>
</dbReference>
<dbReference type="Gene3D" id="1.20.920.20">
    <property type="match status" value="1"/>
</dbReference>
<evidence type="ECO:0000256" key="5">
    <source>
        <dbReference type="ARBA" id="ARBA00022989"/>
    </source>
</evidence>
<feature type="transmembrane region" description="Helical" evidence="8">
    <location>
        <begin position="7"/>
        <end position="30"/>
    </location>
</feature>
<evidence type="ECO:0000256" key="1">
    <source>
        <dbReference type="ARBA" id="ARBA00004141"/>
    </source>
</evidence>
<evidence type="ECO:0000259" key="9">
    <source>
        <dbReference type="Pfam" id="PF12777"/>
    </source>
</evidence>
<reference evidence="10" key="1">
    <citation type="submission" date="2018-05" db="EMBL/GenBank/DDBJ databases">
        <authorList>
            <person name="Pedro S.L.S."/>
            <person name="Freitas R.C."/>
            <person name="Barreto A.S."/>
            <person name="Lima A.O.S."/>
        </authorList>
    </citation>
    <scope>NUCLEOTIDE SEQUENCE</scope>
    <source>
        <strain evidence="10">BP203</strain>
        <tissue evidence="10">Muscle</tissue>
    </source>
</reference>
<accession>A0ABX0S9Z8</accession>
<organism evidence="10 11">
    <name type="scientific">Pontoporia blainvillei</name>
    <name type="common">Franciscana</name>
    <name type="synonym">Delphinus blainvillei</name>
    <dbReference type="NCBI Taxonomy" id="48723"/>
    <lineage>
        <taxon>Eukaryota</taxon>
        <taxon>Metazoa</taxon>
        <taxon>Chordata</taxon>
        <taxon>Craniata</taxon>
        <taxon>Vertebrata</taxon>
        <taxon>Euteleostomi</taxon>
        <taxon>Mammalia</taxon>
        <taxon>Eutheria</taxon>
        <taxon>Laurasiatheria</taxon>
        <taxon>Artiodactyla</taxon>
        <taxon>Whippomorpha</taxon>
        <taxon>Cetacea</taxon>
        <taxon>Odontoceti</taxon>
        <taxon>Pontoporiidae</taxon>
        <taxon>Pontoporia</taxon>
    </lineage>
</organism>
<feature type="transmembrane region" description="Helical" evidence="8">
    <location>
        <begin position="42"/>
        <end position="68"/>
    </location>
</feature>
<evidence type="ECO:0000256" key="6">
    <source>
        <dbReference type="ARBA" id="ARBA00023136"/>
    </source>
</evidence>
<evidence type="ECO:0000256" key="2">
    <source>
        <dbReference type="ARBA" id="ARBA00005227"/>
    </source>
</evidence>
<keyword evidence="11" id="KW-1185">Reference proteome</keyword>
<feature type="transmembrane region" description="Helical" evidence="8">
    <location>
        <begin position="75"/>
        <end position="99"/>
    </location>
</feature>
<sequence length="335" mass="37813">MLWFMEPAVIVCLGGILPFGSIFIEMYFIFTSFWAYKIYYVYGFMMLVLVILCIVTVCVTIVCTYFLLNAEDYRWMYGLFQTSFYFGYMAVFSTALGIMCGLDKLMEASESVAKLSQDLAVKEKELAVASVKADEVLAEVTVSAQASAKVKNEVQEVKDKAQKIVDEIDSEKVIAETKLEAARPALEEAEAALNTIKPNDIATVRKLAKPPHLIMRIMDCVLLLFQKKIDPVTMDPEKPCCKPSWGESLKLMSVTGFLWSLQQFPKDTINEETVELLQPYFNMDDYTFESAKKVCGNVAGLLSWTLAMATFYGVNREVLPLKTRNQNQPVNLNQK</sequence>
<feature type="domain" description="Dynein heavy chain coiled coil stalk" evidence="9">
    <location>
        <begin position="100"/>
        <end position="323"/>
    </location>
</feature>
<feature type="coiled-coil region" evidence="7">
    <location>
        <begin position="105"/>
        <end position="171"/>
    </location>
</feature>
<dbReference type="EMBL" id="PGGH01166018">
    <property type="protein sequence ID" value="NIG60235.1"/>
    <property type="molecule type" value="Genomic_DNA"/>
</dbReference>
<evidence type="ECO:0000256" key="7">
    <source>
        <dbReference type="SAM" id="Coils"/>
    </source>
</evidence>
<comment type="caution">
    <text evidence="10">The sequence shown here is derived from an EMBL/GenBank/DDBJ whole genome shotgun (WGS) entry which is preliminary data.</text>
</comment>
<evidence type="ECO:0000313" key="10">
    <source>
        <dbReference type="EMBL" id="NIG60235.1"/>
    </source>
</evidence>
<dbReference type="Pfam" id="PF02990">
    <property type="entry name" value="EMP70"/>
    <property type="match status" value="1"/>
</dbReference>
<evidence type="ECO:0000256" key="3">
    <source>
        <dbReference type="ARBA" id="ARBA00022692"/>
    </source>
</evidence>
<dbReference type="PANTHER" id="PTHR46532:SF11">
    <property type="entry name" value="DYNEIN AXONEMAL HEAVY CHAIN 12"/>
    <property type="match status" value="1"/>
</dbReference>
<proteinExistence type="inferred from homology"/>
<keyword evidence="3 8" id="KW-0812">Transmembrane</keyword>
<protein>
    <submittedName>
        <fullName evidence="10">Dynein heavy chain 8, axonemal-like</fullName>
    </submittedName>
</protein>
<keyword evidence="6 8" id="KW-0472">Membrane</keyword>
<keyword evidence="7" id="KW-0175">Coiled coil</keyword>
<evidence type="ECO:0000313" key="11">
    <source>
        <dbReference type="Proteomes" id="UP001165941"/>
    </source>
</evidence>
<keyword evidence="5 8" id="KW-1133">Transmembrane helix</keyword>
<dbReference type="InterPro" id="IPR026983">
    <property type="entry name" value="DHC"/>
</dbReference>
<dbReference type="Pfam" id="PF12777">
    <property type="entry name" value="MT"/>
    <property type="match status" value="1"/>
</dbReference>
<dbReference type="Proteomes" id="UP001165941">
    <property type="component" value="Unassembled WGS sequence"/>
</dbReference>
<keyword evidence="4" id="KW-0732">Signal</keyword>
<evidence type="ECO:0000256" key="4">
    <source>
        <dbReference type="ARBA" id="ARBA00022729"/>
    </source>
</evidence>
<dbReference type="PANTHER" id="PTHR46532">
    <property type="entry name" value="MALE FERTILITY FACTOR KL5"/>
    <property type="match status" value="1"/>
</dbReference>
<comment type="subcellular location">
    <subcellularLocation>
        <location evidence="1">Membrane</location>
        <topology evidence="1">Multi-pass membrane protein</topology>
    </subcellularLocation>
</comment>
<evidence type="ECO:0000256" key="8">
    <source>
        <dbReference type="SAM" id="Phobius"/>
    </source>
</evidence>
<comment type="similarity">
    <text evidence="2">Belongs to the nonaspanin (TM9SF) (TC 9.A.2) family.</text>
</comment>
<gene>
    <name evidence="10" type="ORF">BU61_3957</name>
</gene>
<name>A0ABX0S9Z8_PONBL</name>
<dbReference type="InterPro" id="IPR024743">
    <property type="entry name" value="Dynein_HC_stalk"/>
</dbReference>